<sequence length="216" mass="23829">MNYILLSLVVWICAVIGMAAETVKDAASIARKLVDYSKDSIGIMATVYPLDDPRLPDQPFAMQEYYASCHKNGSLTLLFLPISRHSRNILGNPGRSASISITSELPAARQPRVSLMGNVTVFKGMNAIPDVDVIRQCYLEKHPDAKWWLPDDENGAHVSYWARFDPHSVYFVGGFGGIHYIGYIPLNLYQRASPATEGGSGFPETDNVLVEQGLPI</sequence>
<proteinExistence type="predicted"/>
<dbReference type="PANTHER" id="PTHR37273:SF1">
    <property type="entry name" value="ADL397C-AP"/>
    <property type="match status" value="1"/>
</dbReference>
<feature type="chain" id="PRO_5016719683" description="CREG-like beta-barrel domain-containing protein" evidence="1">
    <location>
        <begin position="21"/>
        <end position="216"/>
    </location>
</feature>
<evidence type="ECO:0000259" key="2">
    <source>
        <dbReference type="Pfam" id="PF13883"/>
    </source>
</evidence>
<comment type="caution">
    <text evidence="3">The sequence shown here is derived from an EMBL/GenBank/DDBJ whole genome shotgun (WGS) entry which is preliminary data.</text>
</comment>
<dbReference type="InParanoid" id="A0A369JXT9"/>
<organism evidence="3 4">
    <name type="scientific">Hypsizygus marmoreus</name>
    <name type="common">White beech mushroom</name>
    <name type="synonym">Agaricus marmoreus</name>
    <dbReference type="NCBI Taxonomy" id="39966"/>
    <lineage>
        <taxon>Eukaryota</taxon>
        <taxon>Fungi</taxon>
        <taxon>Dikarya</taxon>
        <taxon>Basidiomycota</taxon>
        <taxon>Agaricomycotina</taxon>
        <taxon>Agaricomycetes</taxon>
        <taxon>Agaricomycetidae</taxon>
        <taxon>Agaricales</taxon>
        <taxon>Tricholomatineae</taxon>
        <taxon>Lyophyllaceae</taxon>
        <taxon>Hypsizygus</taxon>
    </lineage>
</organism>
<evidence type="ECO:0000313" key="3">
    <source>
        <dbReference type="EMBL" id="RDB25185.1"/>
    </source>
</evidence>
<dbReference type="OrthoDB" id="2138282at2759"/>
<keyword evidence="1" id="KW-0732">Signal</keyword>
<keyword evidence="4" id="KW-1185">Reference proteome</keyword>
<dbReference type="AlphaFoldDB" id="A0A369JXT9"/>
<dbReference type="Gene3D" id="2.30.110.10">
    <property type="entry name" value="Electron Transport, Fmn-binding Protein, Chain A"/>
    <property type="match status" value="1"/>
</dbReference>
<gene>
    <name evidence="3" type="ORF">Hypma_007689</name>
</gene>
<dbReference type="EMBL" id="LUEZ02000041">
    <property type="protein sequence ID" value="RDB25185.1"/>
    <property type="molecule type" value="Genomic_DNA"/>
</dbReference>
<evidence type="ECO:0000256" key="1">
    <source>
        <dbReference type="SAM" id="SignalP"/>
    </source>
</evidence>
<accession>A0A369JXT9</accession>
<feature type="signal peptide" evidence="1">
    <location>
        <begin position="1"/>
        <end position="20"/>
    </location>
</feature>
<dbReference type="STRING" id="39966.A0A369JXT9"/>
<dbReference type="Pfam" id="PF13883">
    <property type="entry name" value="CREG_beta-barrel"/>
    <property type="match status" value="1"/>
</dbReference>
<reference evidence="3" key="1">
    <citation type="submission" date="2018-04" db="EMBL/GenBank/DDBJ databases">
        <title>Whole genome sequencing of Hypsizygus marmoreus.</title>
        <authorList>
            <person name="Choi I.-G."/>
            <person name="Min B."/>
            <person name="Kim J.-G."/>
            <person name="Kim S."/>
            <person name="Oh Y.-L."/>
            <person name="Kong W.-S."/>
            <person name="Park H."/>
            <person name="Jeong J."/>
            <person name="Song E.-S."/>
        </authorList>
    </citation>
    <scope>NUCLEOTIDE SEQUENCE [LARGE SCALE GENOMIC DNA]</scope>
    <source>
        <strain evidence="3">51987-8</strain>
    </source>
</reference>
<dbReference type="InterPro" id="IPR012349">
    <property type="entry name" value="Split_barrel_FMN-bd"/>
</dbReference>
<protein>
    <recommendedName>
        <fullName evidence="2">CREG-like beta-barrel domain-containing protein</fullName>
    </recommendedName>
</protein>
<dbReference type="InterPro" id="IPR055343">
    <property type="entry name" value="CREG_beta-barrel"/>
</dbReference>
<feature type="domain" description="CREG-like beta-barrel" evidence="2">
    <location>
        <begin position="22"/>
        <end position="189"/>
    </location>
</feature>
<dbReference type="PANTHER" id="PTHR37273">
    <property type="entry name" value="CHROMOSOME 8, WHOLE GENOME SHOTGUN SEQUENCE"/>
    <property type="match status" value="1"/>
</dbReference>
<dbReference type="Proteomes" id="UP000076154">
    <property type="component" value="Unassembled WGS sequence"/>
</dbReference>
<evidence type="ECO:0000313" key="4">
    <source>
        <dbReference type="Proteomes" id="UP000076154"/>
    </source>
</evidence>
<dbReference type="SUPFAM" id="SSF50475">
    <property type="entry name" value="FMN-binding split barrel"/>
    <property type="match status" value="1"/>
</dbReference>
<name>A0A369JXT9_HYPMA</name>